<keyword evidence="4 17" id="KW-0677">Repeat</keyword>
<dbReference type="InterPro" id="IPR003439">
    <property type="entry name" value="ABC_transporter-like_ATP-bd"/>
</dbReference>
<keyword evidence="6 17" id="KW-0227">DNA damage</keyword>
<feature type="binding site" evidence="17">
    <location>
        <begin position="34"/>
        <end position="41"/>
    </location>
    <ligand>
        <name>ATP</name>
        <dbReference type="ChEBI" id="CHEBI:30616"/>
    </ligand>
</feature>
<dbReference type="InterPro" id="IPR027417">
    <property type="entry name" value="P-loop_NTPase"/>
</dbReference>
<dbReference type="Pfam" id="PF00005">
    <property type="entry name" value="ABC_tran"/>
    <property type="match status" value="1"/>
</dbReference>
<dbReference type="PANTHER" id="PTHR43152:SF3">
    <property type="entry name" value="UVRABC SYSTEM PROTEIN A"/>
    <property type="match status" value="1"/>
</dbReference>
<evidence type="ECO:0000256" key="11">
    <source>
        <dbReference type="ARBA" id="ARBA00022881"/>
    </source>
</evidence>
<evidence type="ECO:0000256" key="8">
    <source>
        <dbReference type="ARBA" id="ARBA00022771"/>
    </source>
</evidence>
<gene>
    <name evidence="17 19" type="primary">uvrA</name>
    <name evidence="19" type="ORF">ACFL27_06105</name>
</gene>
<feature type="domain" description="ABC transporter" evidence="18">
    <location>
        <begin position="610"/>
        <end position="938"/>
    </location>
</feature>
<keyword evidence="20" id="KW-1185">Reference proteome</keyword>
<dbReference type="InterPro" id="IPR013815">
    <property type="entry name" value="ATP_grasp_subdomain_1"/>
</dbReference>
<keyword evidence="2 17" id="KW-0963">Cytoplasm</keyword>
<evidence type="ECO:0000256" key="6">
    <source>
        <dbReference type="ARBA" id="ARBA00022763"/>
    </source>
</evidence>
<feature type="binding site" evidence="17">
    <location>
        <begin position="642"/>
        <end position="649"/>
    </location>
    <ligand>
        <name>ATP</name>
        <dbReference type="ChEBI" id="CHEBI:30616"/>
    </ligand>
</feature>
<evidence type="ECO:0000256" key="13">
    <source>
        <dbReference type="ARBA" id="ARBA00023204"/>
    </source>
</evidence>
<dbReference type="PROSITE" id="PS50893">
    <property type="entry name" value="ABC_TRANSPORTER_2"/>
    <property type="match status" value="2"/>
</dbReference>
<evidence type="ECO:0000259" key="18">
    <source>
        <dbReference type="PROSITE" id="PS50893"/>
    </source>
</evidence>
<keyword evidence="3 17" id="KW-0479">Metal-binding</keyword>
<dbReference type="InterPro" id="IPR017871">
    <property type="entry name" value="ABC_transporter-like_CS"/>
</dbReference>
<comment type="caution">
    <text evidence="19">The sequence shown here is derived from an EMBL/GenBank/DDBJ whole genome shotgun (WGS) entry which is preliminary data.</text>
</comment>
<evidence type="ECO:0000256" key="17">
    <source>
        <dbReference type="HAMAP-Rule" id="MF_00205"/>
    </source>
</evidence>
<keyword evidence="17" id="KW-0742">SOS response</keyword>
<dbReference type="Gene3D" id="3.30.1490.20">
    <property type="entry name" value="ATP-grasp fold, A domain"/>
    <property type="match status" value="1"/>
</dbReference>
<dbReference type="Gene3D" id="1.20.1580.10">
    <property type="entry name" value="ABC transporter ATPase like domain"/>
    <property type="match status" value="2"/>
</dbReference>
<evidence type="ECO:0000256" key="4">
    <source>
        <dbReference type="ARBA" id="ARBA00022737"/>
    </source>
</evidence>
<name>A0ABV6YUA2_UNCC1</name>
<dbReference type="InterPro" id="IPR041552">
    <property type="entry name" value="UvrA_DNA-bd"/>
</dbReference>
<dbReference type="SUPFAM" id="SSF52540">
    <property type="entry name" value="P-loop containing nucleoside triphosphate hydrolases"/>
    <property type="match status" value="2"/>
</dbReference>
<keyword evidence="9 17" id="KW-0862">Zinc</keyword>
<dbReference type="EMBL" id="JBHPBY010000058">
    <property type="protein sequence ID" value="MFC1849764.1"/>
    <property type="molecule type" value="Genomic_DNA"/>
</dbReference>
<dbReference type="Pfam" id="PF17760">
    <property type="entry name" value="UvrA_inter"/>
    <property type="match status" value="1"/>
</dbReference>
<keyword evidence="10 17" id="KW-0067">ATP-binding</keyword>
<sequence length="948" mass="106276">MANSGYIIIKGAREHNLKNIDLQLPRNSLIVFTGVSGSGKSSLAFDTIYAEGQRRYVESLSSYARQFLGQMEKPRVDFIEGLSPAISIEQKTASHNPRSTVGTVTEIYDYLRVLMARAGLQYCHQCGQPIGSQTVDHMADSILSLPEKSKILVLSPQIEERKGEHRDIIENARKEGFVRIRINGKVVDLFEKIDLDQKRKHTIELVVDRLIIRENIRSRLCESIELALKLSQGLLKVAVEQGEEILFSEKRACSTCGISFEQLTPQRFSFNSPLGMCTQCGGLGTIDEVDPNLVIVDPKRSIMEGAIAVWKDFEKRPDSWNLRMLKQIAKHYQFSLYTPFQELPSVIQKILLFGSDNQKVKIQWNSEHSTGIFYHAVEGVIPRLTRLYMQTNSEELRKHYSSFMNKKDCPQCNGARLRPESRAVRYHDSSIVEITEMSVQQCYQFFEHLALTDYESEIVGELVSEIKARLRFLLDVGLHYLTLDRNTPTLSGGEAQRIRLASQIGSGLVGVLYTLDEPSIGLHQRDNDRLLNSLFRLKDLGNTVIVVEHDPEAMQRADMIVDFGPGAGHRGGQIVAQGSPEEIKKCRHSLTGLYLARKRQIPILENRRTPRAEGLKIIGAAENNLKNIDVFFPLGVFTCVTGVSGSGKSSLVNNILYNGLSRKLYRSRVRPGQHQVIEGINLIDKVINIDQKPIGRTPRSNPATYVKVFDHIRSLFSKVPQARARGYKPGRFSFNVKGGRCESCTGDGLKKIEMHFLPDVYITCSECKGKRFNQETLQIQYKGKNIAEVLNMEVEEALDLFGSIPHIKRILQTLKDVGLDYIKLGQPATTLSGGEAQRVKLAKELCKKSTGRTVYILDEPTTGLHFADIEKLLHVLNRLVEEGNTVIVIEHNLDVIKCADYIIDLGPEGGDQGGTIVAQGIPEDVAQSDTSFTGEFLKGVLDLQRISV</sequence>
<evidence type="ECO:0000256" key="9">
    <source>
        <dbReference type="ARBA" id="ARBA00022833"/>
    </source>
</evidence>
<evidence type="ECO:0000256" key="15">
    <source>
        <dbReference type="ARBA" id="ARBA00039316"/>
    </source>
</evidence>
<accession>A0ABV6YUA2</accession>
<feature type="domain" description="ABC transporter" evidence="18">
    <location>
        <begin position="367"/>
        <end position="596"/>
    </location>
</feature>
<dbReference type="GO" id="GO:0016787">
    <property type="term" value="F:hydrolase activity"/>
    <property type="evidence" value="ECO:0007669"/>
    <property type="project" value="UniProtKB-KW"/>
</dbReference>
<dbReference type="CDD" id="cd03270">
    <property type="entry name" value="ABC_UvrA_I"/>
    <property type="match status" value="1"/>
</dbReference>
<keyword evidence="13 17" id="KW-0234">DNA repair</keyword>
<evidence type="ECO:0000256" key="10">
    <source>
        <dbReference type="ARBA" id="ARBA00022840"/>
    </source>
</evidence>
<comment type="subunit">
    <text evidence="17">Forms a heterotetramer with UvrB during the search for lesions.</text>
</comment>
<dbReference type="NCBIfam" id="NF001503">
    <property type="entry name" value="PRK00349.1"/>
    <property type="match status" value="1"/>
</dbReference>
<feature type="zinc finger region" description="C4-type" evidence="17">
    <location>
        <begin position="253"/>
        <end position="280"/>
    </location>
</feature>
<organism evidence="19 20">
    <name type="scientific">candidate division CSSED10-310 bacterium</name>
    <dbReference type="NCBI Taxonomy" id="2855610"/>
    <lineage>
        <taxon>Bacteria</taxon>
        <taxon>Bacteria division CSSED10-310</taxon>
    </lineage>
</organism>
<evidence type="ECO:0000256" key="3">
    <source>
        <dbReference type="ARBA" id="ARBA00022723"/>
    </source>
</evidence>
<evidence type="ECO:0000313" key="20">
    <source>
        <dbReference type="Proteomes" id="UP001594351"/>
    </source>
</evidence>
<dbReference type="Gene3D" id="3.40.50.300">
    <property type="entry name" value="P-loop containing nucleotide triphosphate hydrolases"/>
    <property type="match status" value="2"/>
</dbReference>
<feature type="zinc finger region" description="C4-type" evidence="17">
    <location>
        <begin position="741"/>
        <end position="767"/>
    </location>
</feature>
<keyword evidence="11 17" id="KW-0267">Excision nuclease</keyword>
<evidence type="ECO:0000256" key="12">
    <source>
        <dbReference type="ARBA" id="ARBA00023125"/>
    </source>
</evidence>
<comment type="subcellular location">
    <subcellularLocation>
        <location evidence="1 17">Cytoplasm</location>
    </subcellularLocation>
</comment>
<evidence type="ECO:0000256" key="2">
    <source>
        <dbReference type="ARBA" id="ARBA00022490"/>
    </source>
</evidence>
<comment type="similarity">
    <text evidence="14 17">Belongs to the ABC transporter superfamily. UvrA family.</text>
</comment>
<evidence type="ECO:0000256" key="5">
    <source>
        <dbReference type="ARBA" id="ARBA00022741"/>
    </source>
</evidence>
<evidence type="ECO:0000256" key="7">
    <source>
        <dbReference type="ARBA" id="ARBA00022769"/>
    </source>
</evidence>
<evidence type="ECO:0000256" key="16">
    <source>
        <dbReference type="ARBA" id="ARBA00042156"/>
    </source>
</evidence>
<dbReference type="InterPro" id="IPR041102">
    <property type="entry name" value="UvrA_inter"/>
</dbReference>
<dbReference type="Pfam" id="PF17755">
    <property type="entry name" value="UvrA_DNA-bind"/>
    <property type="match status" value="1"/>
</dbReference>
<keyword evidence="12 17" id="KW-0238">DNA-binding</keyword>
<evidence type="ECO:0000256" key="14">
    <source>
        <dbReference type="ARBA" id="ARBA00038000"/>
    </source>
</evidence>
<dbReference type="Gene3D" id="1.10.8.280">
    <property type="entry name" value="ABC transporter ATPase domain-like"/>
    <property type="match status" value="1"/>
</dbReference>
<evidence type="ECO:0000256" key="1">
    <source>
        <dbReference type="ARBA" id="ARBA00004496"/>
    </source>
</evidence>
<dbReference type="PANTHER" id="PTHR43152">
    <property type="entry name" value="UVRABC SYSTEM PROTEIN A"/>
    <property type="match status" value="1"/>
</dbReference>
<dbReference type="Proteomes" id="UP001594351">
    <property type="component" value="Unassembled WGS sequence"/>
</dbReference>
<keyword evidence="19" id="KW-0378">Hydrolase</keyword>
<protein>
    <recommendedName>
        <fullName evidence="15 17">UvrABC system protein A</fullName>
        <shortName evidence="17">UvrA protein</shortName>
    </recommendedName>
    <alternativeName>
        <fullName evidence="16 17">Excinuclease ABC subunit A</fullName>
    </alternativeName>
</protein>
<evidence type="ECO:0000313" key="19">
    <source>
        <dbReference type="EMBL" id="MFC1849764.1"/>
    </source>
</evidence>
<dbReference type="HAMAP" id="MF_00205">
    <property type="entry name" value="UvrA"/>
    <property type="match status" value="1"/>
</dbReference>
<comment type="function">
    <text evidence="17">The UvrABC repair system catalyzes the recognition and processing of DNA lesions. UvrA is an ATPase and a DNA-binding protein. A damage recognition complex composed of 2 UvrA and 2 UvrB subunits scans DNA for abnormalities. When the presence of a lesion has been verified by UvrB, the UvrA molecules dissociate.</text>
</comment>
<keyword evidence="7 17" id="KW-0228">DNA excision</keyword>
<proteinExistence type="inferred from homology"/>
<reference evidence="19 20" key="1">
    <citation type="submission" date="2024-09" db="EMBL/GenBank/DDBJ databases">
        <title>Laminarin stimulates single cell rates of sulfate reduction while oxygen inhibits transcriptomic activity in coastal marine sediment.</title>
        <authorList>
            <person name="Lindsay M."/>
            <person name="Orcutt B."/>
            <person name="Emerson D."/>
            <person name="Stepanauskas R."/>
            <person name="D'Angelo T."/>
        </authorList>
    </citation>
    <scope>NUCLEOTIDE SEQUENCE [LARGE SCALE GENOMIC DNA]</scope>
    <source>
        <strain evidence="19">SAG AM-311-K15</strain>
    </source>
</reference>
<keyword evidence="8 17" id="KW-0863">Zinc-finger</keyword>
<dbReference type="NCBIfam" id="TIGR00630">
    <property type="entry name" value="uvra"/>
    <property type="match status" value="1"/>
</dbReference>
<dbReference type="InterPro" id="IPR004602">
    <property type="entry name" value="UvrA"/>
</dbReference>
<keyword evidence="5 17" id="KW-0547">Nucleotide-binding</keyword>
<dbReference type="PROSITE" id="PS00211">
    <property type="entry name" value="ABC_TRANSPORTER_1"/>
    <property type="match status" value="2"/>
</dbReference>
<dbReference type="CDD" id="cd03271">
    <property type="entry name" value="ABC_UvrA_II"/>
    <property type="match status" value="1"/>
</dbReference>